<dbReference type="GO" id="GO:0003677">
    <property type="term" value="F:DNA binding"/>
    <property type="evidence" value="ECO:0007669"/>
    <property type="project" value="UniProtKB-KW"/>
</dbReference>
<dbReference type="Pfam" id="PF13411">
    <property type="entry name" value="MerR_1"/>
    <property type="match status" value="1"/>
</dbReference>
<keyword evidence="1" id="KW-0238">DNA-binding</keyword>
<sequence>MENSLPDIPPKRYFTIGEVSELCGVKPYVLRYWEQEFTQLRPMKRRGNRRYYQHHEVLLIRRIRDLLYEQGFTISGARNRLIELGAVAAPGASLPMGASGPADDPSHDDLDLNAPVSGVPIPGLTNARAPQYASAALAMPPAEAATTVVLPDAPRLSVREELLSIRSLLDLDS</sequence>
<proteinExistence type="predicted"/>
<dbReference type="SMART" id="SM00422">
    <property type="entry name" value="HTH_MERR"/>
    <property type="match status" value="1"/>
</dbReference>
<evidence type="ECO:0000256" key="1">
    <source>
        <dbReference type="ARBA" id="ARBA00023125"/>
    </source>
</evidence>
<dbReference type="GO" id="GO:0003700">
    <property type="term" value="F:DNA-binding transcription factor activity"/>
    <property type="evidence" value="ECO:0007669"/>
    <property type="project" value="InterPro"/>
</dbReference>
<accession>A0A4Q7LVC7</accession>
<dbReference type="PANTHER" id="PTHR30204:SF15">
    <property type="entry name" value="BLL5018 PROTEIN"/>
    <property type="match status" value="1"/>
</dbReference>
<dbReference type="RefSeq" id="WP_130480954.1">
    <property type="nucleotide sequence ID" value="NZ_SGWV01000007.1"/>
</dbReference>
<reference evidence="3 4" key="1">
    <citation type="submission" date="2019-02" db="EMBL/GenBank/DDBJ databases">
        <title>Genomic Encyclopedia of Type Strains, Phase IV (KMG-IV): sequencing the most valuable type-strain genomes for metagenomic binning, comparative biology and taxonomic classification.</title>
        <authorList>
            <person name="Goeker M."/>
        </authorList>
    </citation>
    <scope>NUCLEOTIDE SEQUENCE [LARGE SCALE GENOMIC DNA]</scope>
    <source>
        <strain evidence="3 4">DSM 10617</strain>
    </source>
</reference>
<feature type="domain" description="HTH merR-type" evidence="2">
    <location>
        <begin position="13"/>
        <end position="84"/>
    </location>
</feature>
<evidence type="ECO:0000313" key="3">
    <source>
        <dbReference type="EMBL" id="RZS58252.1"/>
    </source>
</evidence>
<organism evidence="3 4">
    <name type="scientific">Sphaerotilus mobilis</name>
    <dbReference type="NCBI Taxonomy" id="47994"/>
    <lineage>
        <taxon>Bacteria</taxon>
        <taxon>Pseudomonadati</taxon>
        <taxon>Pseudomonadota</taxon>
        <taxon>Betaproteobacteria</taxon>
        <taxon>Burkholderiales</taxon>
        <taxon>Sphaerotilaceae</taxon>
        <taxon>Sphaerotilus</taxon>
    </lineage>
</organism>
<dbReference type="OrthoDB" id="9810140at2"/>
<evidence type="ECO:0000313" key="4">
    <source>
        <dbReference type="Proteomes" id="UP000293433"/>
    </source>
</evidence>
<dbReference type="FunFam" id="1.10.1660.10:FF:000003">
    <property type="entry name" value="MerR family transcriptional regulator"/>
    <property type="match status" value="1"/>
</dbReference>
<dbReference type="Proteomes" id="UP000293433">
    <property type="component" value="Unassembled WGS sequence"/>
</dbReference>
<dbReference type="InterPro" id="IPR000551">
    <property type="entry name" value="MerR-type_HTH_dom"/>
</dbReference>
<dbReference type="InterPro" id="IPR047057">
    <property type="entry name" value="MerR_fam"/>
</dbReference>
<dbReference type="SUPFAM" id="SSF46955">
    <property type="entry name" value="Putative DNA-binding domain"/>
    <property type="match status" value="1"/>
</dbReference>
<dbReference type="EMBL" id="SGWV01000007">
    <property type="protein sequence ID" value="RZS58252.1"/>
    <property type="molecule type" value="Genomic_DNA"/>
</dbReference>
<dbReference type="CDD" id="cd04765">
    <property type="entry name" value="HTH_MlrA-like_sg2"/>
    <property type="match status" value="1"/>
</dbReference>
<gene>
    <name evidence="3" type="ORF">EV685_0535</name>
</gene>
<keyword evidence="4" id="KW-1185">Reference proteome</keyword>
<dbReference type="Gene3D" id="1.10.1660.10">
    <property type="match status" value="1"/>
</dbReference>
<name>A0A4Q7LVC7_9BURK</name>
<comment type="caution">
    <text evidence="3">The sequence shown here is derived from an EMBL/GenBank/DDBJ whole genome shotgun (WGS) entry which is preliminary data.</text>
</comment>
<dbReference type="PROSITE" id="PS50937">
    <property type="entry name" value="HTH_MERR_2"/>
    <property type="match status" value="1"/>
</dbReference>
<protein>
    <submittedName>
        <fullName evidence="3">MerR-like DNA binding protein</fullName>
    </submittedName>
</protein>
<dbReference type="PANTHER" id="PTHR30204">
    <property type="entry name" value="REDOX-CYCLING DRUG-SENSING TRANSCRIPTIONAL ACTIVATOR SOXR"/>
    <property type="match status" value="1"/>
</dbReference>
<evidence type="ECO:0000259" key="2">
    <source>
        <dbReference type="PROSITE" id="PS50937"/>
    </source>
</evidence>
<dbReference type="AlphaFoldDB" id="A0A4Q7LVC7"/>
<dbReference type="InterPro" id="IPR009061">
    <property type="entry name" value="DNA-bd_dom_put_sf"/>
</dbReference>